<name>A0AAE4MIP6_9EURY</name>
<gene>
    <name evidence="1" type="ORF">MsAg5_11640</name>
</gene>
<evidence type="ECO:0000313" key="1">
    <source>
        <dbReference type="EMBL" id="MDV0447282.1"/>
    </source>
</evidence>
<comment type="caution">
    <text evidence="1">The sequence shown here is derived from an EMBL/GenBank/DDBJ whole genome shotgun (WGS) entry which is preliminary data.</text>
</comment>
<organism evidence="1 2">
    <name type="scientific">Methanolapillus africanus</name>
    <dbReference type="NCBI Taxonomy" id="3028297"/>
    <lineage>
        <taxon>Archaea</taxon>
        <taxon>Methanobacteriati</taxon>
        <taxon>Methanobacteriota</taxon>
        <taxon>Stenosarchaea group</taxon>
        <taxon>Methanomicrobia</taxon>
        <taxon>Methanosarcinales</taxon>
        <taxon>Methanosarcinaceae</taxon>
        <taxon>Methanolapillus</taxon>
    </lineage>
</organism>
<proteinExistence type="predicted"/>
<dbReference type="Proteomes" id="UP001271789">
    <property type="component" value="Unassembled WGS sequence"/>
</dbReference>
<protein>
    <submittedName>
        <fullName evidence="1">Uncharacterized protein</fullName>
    </submittedName>
</protein>
<reference evidence="1" key="1">
    <citation type="submission" date="2023-06" db="EMBL/GenBank/DDBJ databases">
        <title>Genome sequence of Methanosarcinaceae archaeon Ag5.</title>
        <authorList>
            <person name="Protasov E."/>
            <person name="Platt K."/>
            <person name="Poehlein A."/>
            <person name="Daniel R."/>
            <person name="Brune A."/>
        </authorList>
    </citation>
    <scope>NUCLEOTIDE SEQUENCE</scope>
    <source>
        <strain evidence="1">Ag5</strain>
    </source>
</reference>
<evidence type="ECO:0000313" key="2">
    <source>
        <dbReference type="Proteomes" id="UP001271789"/>
    </source>
</evidence>
<dbReference type="EMBL" id="JAWDKD010000018">
    <property type="protein sequence ID" value="MDV0447282.1"/>
    <property type="molecule type" value="Genomic_DNA"/>
</dbReference>
<keyword evidence="2" id="KW-1185">Reference proteome</keyword>
<sequence>MFHSLCFIRTAGVRDKVSILSSFCLKFRFTSIVSELKLTQTGIIDITRGNNKEIIRYVYQIYWGKYI</sequence>
<dbReference type="AlphaFoldDB" id="A0AAE4MIP6"/>
<accession>A0AAE4MIP6</accession>